<evidence type="ECO:0000256" key="3">
    <source>
        <dbReference type="ARBA" id="ARBA00012118"/>
    </source>
</evidence>
<dbReference type="PANTHER" id="PTHR10513">
    <property type="entry name" value="DEOXYNUCLEOSIDE KINASE"/>
    <property type="match status" value="1"/>
</dbReference>
<sequence>MSFSSCYIGRFRRTLAQIHSTTTGCLNHQISYYQKPVHRTCTWMNTQTRLRSCRTQHNSTRKLVSNREEEKLVICIEGNIASGKTTCLEHFSKTSDIEVLTEPVSKWRNVQGHNPLALMYQDPFRWGLTLQTYVQLTMLDRHLSTVSAPVRMMERSIYSAKYIFAENLYRSGKMPDVDFTVLSEWFNWITQNIYLPVDLIVYLQTTPQICYERLKERCREEEKMIPMEYLEAIHQLHEDWLINKTLFEVPAPVLVIPADHDLPKMLHQYEANREKILLAKNA</sequence>
<dbReference type="Gene3D" id="3.40.50.300">
    <property type="entry name" value="P-loop containing nucleotide triphosphate hydrolases"/>
    <property type="match status" value="1"/>
</dbReference>
<evidence type="ECO:0000256" key="13">
    <source>
        <dbReference type="ARBA" id="ARBA00051852"/>
    </source>
</evidence>
<proteinExistence type="inferred from homology"/>
<keyword evidence="6" id="KW-0547">Nucleotide-binding</keyword>
<evidence type="ECO:0000313" key="19">
    <source>
        <dbReference type="EMBL" id="KAG5839480.1"/>
    </source>
</evidence>
<gene>
    <name evidence="19" type="ORF">ANANG_G00205430</name>
</gene>
<dbReference type="GO" id="GO:0009117">
    <property type="term" value="P:nucleotide metabolic process"/>
    <property type="evidence" value="ECO:0007669"/>
    <property type="project" value="UniProtKB-ARBA"/>
</dbReference>
<dbReference type="AlphaFoldDB" id="A0A9D3LYR5"/>
<dbReference type="InterPro" id="IPR027417">
    <property type="entry name" value="P-loop_NTPase"/>
</dbReference>
<comment type="catalytic activity">
    <reaction evidence="14">
        <text>2'-deoxyuridine + ATP = dUMP + ADP + H(+)</text>
        <dbReference type="Rhea" id="RHEA:28206"/>
        <dbReference type="ChEBI" id="CHEBI:15378"/>
        <dbReference type="ChEBI" id="CHEBI:16450"/>
        <dbReference type="ChEBI" id="CHEBI:30616"/>
        <dbReference type="ChEBI" id="CHEBI:246422"/>
        <dbReference type="ChEBI" id="CHEBI:456216"/>
    </reaction>
    <physiologicalReaction direction="left-to-right" evidence="14">
        <dbReference type="Rhea" id="RHEA:28207"/>
    </physiologicalReaction>
</comment>
<dbReference type="EC" id="2.7.1.74" evidence="11"/>
<dbReference type="GO" id="GO:0004137">
    <property type="term" value="F:deoxycytidine kinase activity"/>
    <property type="evidence" value="ECO:0007669"/>
    <property type="project" value="UniProtKB-EC"/>
</dbReference>
<evidence type="ECO:0000256" key="5">
    <source>
        <dbReference type="ARBA" id="ARBA00022679"/>
    </source>
</evidence>
<evidence type="ECO:0000256" key="15">
    <source>
        <dbReference type="ARBA" id="ARBA00074655"/>
    </source>
</evidence>
<reference evidence="19" key="1">
    <citation type="submission" date="2021-01" db="EMBL/GenBank/DDBJ databases">
        <title>A chromosome-scale assembly of European eel, Anguilla anguilla.</title>
        <authorList>
            <person name="Henkel C."/>
            <person name="Jong-Raadsen S.A."/>
            <person name="Dufour S."/>
            <person name="Weltzien F.-A."/>
            <person name="Palstra A.P."/>
            <person name="Pelster B."/>
            <person name="Spaink H.P."/>
            <person name="Van Den Thillart G.E."/>
            <person name="Jansen H."/>
            <person name="Zahm M."/>
            <person name="Klopp C."/>
            <person name="Cedric C."/>
            <person name="Louis A."/>
            <person name="Berthelot C."/>
            <person name="Parey E."/>
            <person name="Roest Crollius H."/>
            <person name="Montfort J."/>
            <person name="Robinson-Rechavi M."/>
            <person name="Bucao C."/>
            <person name="Bouchez O."/>
            <person name="Gislard M."/>
            <person name="Lluch J."/>
            <person name="Milhes M."/>
            <person name="Lampietro C."/>
            <person name="Lopez Roques C."/>
            <person name="Donnadieu C."/>
            <person name="Braasch I."/>
            <person name="Desvignes T."/>
            <person name="Postlethwait J."/>
            <person name="Bobe J."/>
            <person name="Guiguen Y."/>
            <person name="Dirks R."/>
        </authorList>
    </citation>
    <scope>NUCLEOTIDE SEQUENCE</scope>
    <source>
        <strain evidence="19">Tag_6206</strain>
        <tissue evidence="19">Liver</tissue>
    </source>
</reference>
<evidence type="ECO:0000256" key="2">
    <source>
        <dbReference type="ARBA" id="ARBA00007420"/>
    </source>
</evidence>
<dbReference type="Proteomes" id="UP001044222">
    <property type="component" value="Chromosome 11"/>
</dbReference>
<evidence type="ECO:0000256" key="12">
    <source>
        <dbReference type="ARBA" id="ARBA00048113"/>
    </source>
</evidence>
<organism evidence="19 20">
    <name type="scientific">Anguilla anguilla</name>
    <name type="common">European freshwater eel</name>
    <name type="synonym">Muraena anguilla</name>
    <dbReference type="NCBI Taxonomy" id="7936"/>
    <lineage>
        <taxon>Eukaryota</taxon>
        <taxon>Metazoa</taxon>
        <taxon>Chordata</taxon>
        <taxon>Craniata</taxon>
        <taxon>Vertebrata</taxon>
        <taxon>Euteleostomi</taxon>
        <taxon>Actinopterygii</taxon>
        <taxon>Neopterygii</taxon>
        <taxon>Teleostei</taxon>
        <taxon>Anguilliformes</taxon>
        <taxon>Anguillidae</taxon>
        <taxon>Anguilla</taxon>
    </lineage>
</organism>
<evidence type="ECO:0000256" key="4">
    <source>
        <dbReference type="ARBA" id="ARBA00022634"/>
    </source>
</evidence>
<evidence type="ECO:0000256" key="9">
    <source>
        <dbReference type="ARBA" id="ARBA00022946"/>
    </source>
</evidence>
<dbReference type="GO" id="GO:0071897">
    <property type="term" value="P:DNA biosynthetic process"/>
    <property type="evidence" value="ECO:0007669"/>
    <property type="project" value="UniProtKB-KW"/>
</dbReference>
<dbReference type="InterPro" id="IPR050566">
    <property type="entry name" value="Deoxyribonucleoside_kinase"/>
</dbReference>
<evidence type="ECO:0000256" key="14">
    <source>
        <dbReference type="ARBA" id="ARBA00052390"/>
    </source>
</evidence>
<dbReference type="GO" id="GO:0005524">
    <property type="term" value="F:ATP binding"/>
    <property type="evidence" value="ECO:0007669"/>
    <property type="project" value="UniProtKB-KW"/>
</dbReference>
<comment type="subcellular location">
    <subcellularLocation>
        <location evidence="1">Mitochondrion</location>
    </subcellularLocation>
</comment>
<comment type="caution">
    <text evidence="19">The sequence shown here is derived from an EMBL/GenBank/DDBJ whole genome shotgun (WGS) entry which is preliminary data.</text>
</comment>
<comment type="catalytic activity">
    <reaction evidence="13">
        <text>2'-deoxycytidine + ATP = dCMP + ADP + H(+)</text>
        <dbReference type="Rhea" id="RHEA:46040"/>
        <dbReference type="ChEBI" id="CHEBI:15378"/>
        <dbReference type="ChEBI" id="CHEBI:15698"/>
        <dbReference type="ChEBI" id="CHEBI:30616"/>
        <dbReference type="ChEBI" id="CHEBI:57566"/>
        <dbReference type="ChEBI" id="CHEBI:456216"/>
        <dbReference type="EC" id="2.7.1.74"/>
    </reaction>
    <physiologicalReaction direction="left-to-right" evidence="13">
        <dbReference type="Rhea" id="RHEA:46041"/>
    </physiologicalReaction>
</comment>
<dbReference type="EC" id="2.7.1.21" evidence="3"/>
<name>A0A9D3LYR5_ANGAN</name>
<evidence type="ECO:0000256" key="6">
    <source>
        <dbReference type="ARBA" id="ARBA00022741"/>
    </source>
</evidence>
<keyword evidence="7" id="KW-0418">Kinase</keyword>
<protein>
    <recommendedName>
        <fullName evidence="15">Thymidine kinase 2, mitochondrial</fullName>
        <ecNumber evidence="3">2.7.1.21</ecNumber>
        <ecNumber evidence="11">2.7.1.74</ecNumber>
    </recommendedName>
    <alternativeName>
        <fullName evidence="17">2'-deoxyuridine kinase TK2</fullName>
    </alternativeName>
    <alternativeName>
        <fullName evidence="16">Deoxycytidine kinase TK2</fullName>
    </alternativeName>
</protein>
<keyword evidence="4" id="KW-0237">DNA synthesis</keyword>
<evidence type="ECO:0000259" key="18">
    <source>
        <dbReference type="Pfam" id="PF01712"/>
    </source>
</evidence>
<dbReference type="SUPFAM" id="SSF52540">
    <property type="entry name" value="P-loop containing nucleoside triphosphate hydrolases"/>
    <property type="match status" value="1"/>
</dbReference>
<comment type="similarity">
    <text evidence="2">Belongs to the DCK/DGK family.</text>
</comment>
<keyword evidence="8" id="KW-0067">ATP-binding</keyword>
<evidence type="ECO:0000256" key="1">
    <source>
        <dbReference type="ARBA" id="ARBA00004173"/>
    </source>
</evidence>
<dbReference type="FunFam" id="3.40.50.300:FF:000998">
    <property type="entry name" value="Thymidine kinase 2, mitochondrial"/>
    <property type="match status" value="1"/>
</dbReference>
<evidence type="ECO:0000256" key="17">
    <source>
        <dbReference type="ARBA" id="ARBA00078522"/>
    </source>
</evidence>
<dbReference type="GO" id="GO:0004797">
    <property type="term" value="F:thymidine kinase activity"/>
    <property type="evidence" value="ECO:0007669"/>
    <property type="project" value="UniProtKB-EC"/>
</dbReference>
<feature type="domain" description="Deoxynucleoside kinase" evidence="18">
    <location>
        <begin position="74"/>
        <end position="276"/>
    </location>
</feature>
<evidence type="ECO:0000256" key="16">
    <source>
        <dbReference type="ARBA" id="ARBA00076510"/>
    </source>
</evidence>
<dbReference type="GO" id="GO:0005739">
    <property type="term" value="C:mitochondrion"/>
    <property type="evidence" value="ECO:0007669"/>
    <property type="project" value="UniProtKB-SubCell"/>
</dbReference>
<keyword evidence="5" id="KW-0808">Transferase</keyword>
<dbReference type="GO" id="GO:1901135">
    <property type="term" value="P:carbohydrate derivative metabolic process"/>
    <property type="evidence" value="ECO:0007669"/>
    <property type="project" value="UniProtKB-ARBA"/>
</dbReference>
<dbReference type="PANTHER" id="PTHR10513:SF24">
    <property type="entry name" value="THYMIDINE KINASE 2, MITOCHONDRIAL"/>
    <property type="match status" value="1"/>
</dbReference>
<comment type="catalytic activity">
    <reaction evidence="12">
        <text>thymidine + ATP = dTMP + ADP + H(+)</text>
        <dbReference type="Rhea" id="RHEA:19129"/>
        <dbReference type="ChEBI" id="CHEBI:15378"/>
        <dbReference type="ChEBI" id="CHEBI:17748"/>
        <dbReference type="ChEBI" id="CHEBI:30616"/>
        <dbReference type="ChEBI" id="CHEBI:63528"/>
        <dbReference type="ChEBI" id="CHEBI:456216"/>
        <dbReference type="EC" id="2.7.1.21"/>
    </reaction>
    <physiologicalReaction direction="left-to-right" evidence="12">
        <dbReference type="Rhea" id="RHEA:19130"/>
    </physiologicalReaction>
</comment>
<keyword evidence="20" id="KW-1185">Reference proteome</keyword>
<dbReference type="CDD" id="cd01673">
    <property type="entry name" value="dNK"/>
    <property type="match status" value="1"/>
</dbReference>
<keyword evidence="9" id="KW-0809">Transit peptide</keyword>
<accession>A0A9D3LYR5</accession>
<evidence type="ECO:0000256" key="11">
    <source>
        <dbReference type="ARBA" id="ARBA00038864"/>
    </source>
</evidence>
<evidence type="ECO:0000256" key="10">
    <source>
        <dbReference type="ARBA" id="ARBA00023128"/>
    </source>
</evidence>
<dbReference type="Pfam" id="PF01712">
    <property type="entry name" value="dNK"/>
    <property type="match status" value="1"/>
</dbReference>
<dbReference type="InterPro" id="IPR031314">
    <property type="entry name" value="DNK_dom"/>
</dbReference>
<evidence type="ECO:0000256" key="7">
    <source>
        <dbReference type="ARBA" id="ARBA00022777"/>
    </source>
</evidence>
<evidence type="ECO:0000256" key="8">
    <source>
        <dbReference type="ARBA" id="ARBA00022840"/>
    </source>
</evidence>
<evidence type="ECO:0000313" key="20">
    <source>
        <dbReference type="Proteomes" id="UP001044222"/>
    </source>
</evidence>
<dbReference type="EMBL" id="JAFIRN010000011">
    <property type="protein sequence ID" value="KAG5839480.1"/>
    <property type="molecule type" value="Genomic_DNA"/>
</dbReference>
<keyword evidence="10" id="KW-0496">Mitochondrion</keyword>